<sequence>MKFVLLVSIALAAAPSAPAGFAAIDISTLPGDGKAALANADKVCPPGSDPKTLSQKGELGESAELQLFNPAIAAATDPKAKAAIQCQKARNKVLKNECLLNEAKITGDQAKLAIHTKQVTKNIATVTTACANVDSALFIQ</sequence>
<evidence type="ECO:0000313" key="2">
    <source>
        <dbReference type="EMBL" id="KAJ3261503.1"/>
    </source>
</evidence>
<comment type="caution">
    <text evidence="2">The sequence shown here is derived from an EMBL/GenBank/DDBJ whole genome shotgun (WGS) entry which is preliminary data.</text>
</comment>
<evidence type="ECO:0000313" key="3">
    <source>
        <dbReference type="Proteomes" id="UP001210925"/>
    </source>
</evidence>
<feature type="chain" id="PRO_5042226721" evidence="1">
    <location>
        <begin position="20"/>
        <end position="140"/>
    </location>
</feature>
<organism evidence="2 3">
    <name type="scientific">Boothiomyces macroporosus</name>
    <dbReference type="NCBI Taxonomy" id="261099"/>
    <lineage>
        <taxon>Eukaryota</taxon>
        <taxon>Fungi</taxon>
        <taxon>Fungi incertae sedis</taxon>
        <taxon>Chytridiomycota</taxon>
        <taxon>Chytridiomycota incertae sedis</taxon>
        <taxon>Chytridiomycetes</taxon>
        <taxon>Rhizophydiales</taxon>
        <taxon>Terramycetaceae</taxon>
        <taxon>Boothiomyces</taxon>
    </lineage>
</organism>
<feature type="signal peptide" evidence="1">
    <location>
        <begin position="1"/>
        <end position="19"/>
    </location>
</feature>
<keyword evidence="3" id="KW-1185">Reference proteome</keyword>
<keyword evidence="1" id="KW-0732">Signal</keyword>
<gene>
    <name evidence="2" type="ORF">HK103_005338</name>
</gene>
<dbReference type="EMBL" id="JADGKB010000005">
    <property type="protein sequence ID" value="KAJ3261503.1"/>
    <property type="molecule type" value="Genomic_DNA"/>
</dbReference>
<protein>
    <submittedName>
        <fullName evidence="2">Uncharacterized protein</fullName>
    </submittedName>
</protein>
<accession>A0AAD5YAT3</accession>
<proteinExistence type="predicted"/>
<evidence type="ECO:0000256" key="1">
    <source>
        <dbReference type="SAM" id="SignalP"/>
    </source>
</evidence>
<name>A0AAD5YAT3_9FUNG</name>
<dbReference type="Proteomes" id="UP001210925">
    <property type="component" value="Unassembled WGS sequence"/>
</dbReference>
<dbReference type="AlphaFoldDB" id="A0AAD5YAT3"/>
<reference evidence="2" key="1">
    <citation type="submission" date="2020-05" db="EMBL/GenBank/DDBJ databases">
        <title>Phylogenomic resolution of chytrid fungi.</title>
        <authorList>
            <person name="Stajich J.E."/>
            <person name="Amses K."/>
            <person name="Simmons R."/>
            <person name="Seto K."/>
            <person name="Myers J."/>
            <person name="Bonds A."/>
            <person name="Quandt C.A."/>
            <person name="Barry K."/>
            <person name="Liu P."/>
            <person name="Grigoriev I."/>
            <person name="Longcore J.E."/>
            <person name="James T.Y."/>
        </authorList>
    </citation>
    <scope>NUCLEOTIDE SEQUENCE</scope>
    <source>
        <strain evidence="2">PLAUS21</strain>
    </source>
</reference>